<feature type="domain" description="UFSP1/2/DUB catalytic" evidence="2">
    <location>
        <begin position="9"/>
        <end position="200"/>
    </location>
</feature>
<dbReference type="Proteomes" id="UP000008312">
    <property type="component" value="Unassembled WGS sequence"/>
</dbReference>
<evidence type="ECO:0000313" key="3">
    <source>
        <dbReference type="EMBL" id="CBK22256.2"/>
    </source>
</evidence>
<dbReference type="GeneID" id="24919490"/>
<dbReference type="PANTHER" id="PTHR48153:SF2">
    <property type="entry name" value="UFM1-SPECIFIC PROTEASE 2"/>
    <property type="match status" value="1"/>
</dbReference>
<dbReference type="EMBL" id="FN668649">
    <property type="protein sequence ID" value="CBK22256.2"/>
    <property type="molecule type" value="Genomic_DNA"/>
</dbReference>
<dbReference type="GO" id="GO:0071567">
    <property type="term" value="F:deUFMylase activity"/>
    <property type="evidence" value="ECO:0007669"/>
    <property type="project" value="TreeGrafter"/>
</dbReference>
<keyword evidence="4" id="KW-1185">Reference proteome</keyword>
<evidence type="ECO:0000259" key="2">
    <source>
        <dbReference type="Pfam" id="PF07910"/>
    </source>
</evidence>
<keyword evidence="1" id="KW-0378">Hydrolase</keyword>
<dbReference type="SUPFAM" id="SSF54001">
    <property type="entry name" value="Cysteine proteinases"/>
    <property type="match status" value="1"/>
</dbReference>
<gene>
    <name evidence="3" type="ORF">GSBLH_T00002312001</name>
</gene>
<dbReference type="InterPro" id="IPR012462">
    <property type="entry name" value="UFSP1/2_DUB_cat"/>
</dbReference>
<accession>D8M2G7</accession>
<dbReference type="AlphaFoldDB" id="D8M2G7"/>
<dbReference type="OrthoDB" id="417506at2759"/>
<dbReference type="Gene3D" id="3.90.70.130">
    <property type="match status" value="1"/>
</dbReference>
<proteinExistence type="predicted"/>
<evidence type="ECO:0000313" key="4">
    <source>
        <dbReference type="Proteomes" id="UP000008312"/>
    </source>
</evidence>
<dbReference type="InterPro" id="IPR038765">
    <property type="entry name" value="Papain-like_cys_pep_sf"/>
</dbReference>
<organism evidence="3">
    <name type="scientific">Blastocystis hominis</name>
    <dbReference type="NCBI Taxonomy" id="12968"/>
    <lineage>
        <taxon>Eukaryota</taxon>
        <taxon>Sar</taxon>
        <taxon>Stramenopiles</taxon>
        <taxon>Bigyra</taxon>
        <taxon>Opalozoa</taxon>
        <taxon>Opalinata</taxon>
        <taxon>Blastocystidae</taxon>
        <taxon>Blastocystis</taxon>
    </lineage>
</organism>
<reference evidence="3" key="1">
    <citation type="submission" date="2010-02" db="EMBL/GenBank/DDBJ databases">
        <title>Sequencing and annotation of the Blastocystis hominis genome.</title>
        <authorList>
            <person name="Wincker P."/>
        </authorList>
    </citation>
    <scope>NUCLEOTIDE SEQUENCE</scope>
    <source>
        <strain evidence="3">Singapore isolate B</strain>
    </source>
</reference>
<dbReference type="RefSeq" id="XP_012896304.1">
    <property type="nucleotide sequence ID" value="XM_013040850.1"/>
</dbReference>
<protein>
    <recommendedName>
        <fullName evidence="2">UFSP1/2/DUB catalytic domain-containing protein</fullName>
    </recommendedName>
</protein>
<dbReference type="OMA" id="AISWIIN"/>
<dbReference type="InParanoid" id="D8M2G7"/>
<dbReference type="PANTHER" id="PTHR48153">
    <property type="entry name" value="UFM1-SPECIFIC PROTEASE 2"/>
    <property type="match status" value="1"/>
</dbReference>
<name>D8M2G7_BLAHO</name>
<evidence type="ECO:0000256" key="1">
    <source>
        <dbReference type="ARBA" id="ARBA00022801"/>
    </source>
</evidence>
<dbReference type="Pfam" id="PF07910">
    <property type="entry name" value="Peptidase_C78"/>
    <property type="match status" value="1"/>
</dbReference>
<sequence>MPIVEPSWLISGNILYFHYGHQGLNDKGWGCAYRSLQCLLSFFSLNHYVDMRVPSIPEIQQVLVDIGDKPASFVNSREWIGSQEVGYVLGSLLDIDCKYIIIEKGSEAKKYMNQLRDHFMNQATPVMIGGGVLAFTCIGISIHPKTQDAKLLILDPHYTGKDEVKSILSEKQRLEGYFGFGCSWKTLKEVFKASEFYRLCLPQRPFAYLFVCCTNTDEVVEVVVAFYKTIRDSGFDSWRSDSFPLPSRSLSSRQSPYWHSAAARLSPRPTSSTNGLFTNPWNLHCM</sequence>